<accession>A0A6A0A252</accession>
<proteinExistence type="predicted"/>
<dbReference type="Proteomes" id="UP000485058">
    <property type="component" value="Unassembled WGS sequence"/>
</dbReference>
<organism evidence="1 2">
    <name type="scientific">Haematococcus lacustris</name>
    <name type="common">Green alga</name>
    <name type="synonym">Haematococcus pluvialis</name>
    <dbReference type="NCBI Taxonomy" id="44745"/>
    <lineage>
        <taxon>Eukaryota</taxon>
        <taxon>Viridiplantae</taxon>
        <taxon>Chlorophyta</taxon>
        <taxon>core chlorophytes</taxon>
        <taxon>Chlorophyceae</taxon>
        <taxon>CS clade</taxon>
        <taxon>Chlamydomonadales</taxon>
        <taxon>Haematococcaceae</taxon>
        <taxon>Haematococcus</taxon>
    </lineage>
</organism>
<reference evidence="1 2" key="1">
    <citation type="submission" date="2020-02" db="EMBL/GenBank/DDBJ databases">
        <title>Draft genome sequence of Haematococcus lacustris strain NIES-144.</title>
        <authorList>
            <person name="Morimoto D."/>
            <person name="Nakagawa S."/>
            <person name="Yoshida T."/>
            <person name="Sawayama S."/>
        </authorList>
    </citation>
    <scope>NUCLEOTIDE SEQUENCE [LARGE SCALE GENOMIC DNA]</scope>
    <source>
        <strain evidence="1 2">NIES-144</strain>
    </source>
</reference>
<keyword evidence="2" id="KW-1185">Reference proteome</keyword>
<dbReference type="AlphaFoldDB" id="A0A6A0A252"/>
<feature type="non-terminal residue" evidence="1">
    <location>
        <position position="1"/>
    </location>
</feature>
<sequence length="78" mass="8422">VTIAGDSEEAKVVEAANKRYTQLLAQRAATDRYTDQEVQTLNPLKKAREVQSSILATSSTGCQAAAWDIADSHTALED</sequence>
<gene>
    <name evidence="1" type="ORF">HaLaN_25068</name>
</gene>
<feature type="non-terminal residue" evidence="1">
    <location>
        <position position="78"/>
    </location>
</feature>
<comment type="caution">
    <text evidence="1">The sequence shown here is derived from an EMBL/GenBank/DDBJ whole genome shotgun (WGS) entry which is preliminary data.</text>
</comment>
<name>A0A6A0A252_HAELA</name>
<evidence type="ECO:0000313" key="2">
    <source>
        <dbReference type="Proteomes" id="UP000485058"/>
    </source>
</evidence>
<evidence type="ECO:0000313" key="1">
    <source>
        <dbReference type="EMBL" id="GFH26849.1"/>
    </source>
</evidence>
<protein>
    <submittedName>
        <fullName evidence="1">WD_REPEATS_REGION domain-containing protein</fullName>
    </submittedName>
</protein>
<dbReference type="EMBL" id="BLLF01003261">
    <property type="protein sequence ID" value="GFH26849.1"/>
    <property type="molecule type" value="Genomic_DNA"/>
</dbReference>